<keyword evidence="2" id="KW-1185">Reference proteome</keyword>
<gene>
    <name evidence="1" type="ORF">GCM10009102_02040</name>
</gene>
<organism evidence="1 2">
    <name type="scientific">Sphingomonas insulae</name>
    <dbReference type="NCBI Taxonomy" id="424800"/>
    <lineage>
        <taxon>Bacteria</taxon>
        <taxon>Pseudomonadati</taxon>
        <taxon>Pseudomonadota</taxon>
        <taxon>Alphaproteobacteria</taxon>
        <taxon>Sphingomonadales</taxon>
        <taxon>Sphingomonadaceae</taxon>
        <taxon>Sphingomonas</taxon>
    </lineage>
</organism>
<evidence type="ECO:0000313" key="1">
    <source>
        <dbReference type="EMBL" id="GAA0657517.1"/>
    </source>
</evidence>
<evidence type="ECO:0000313" key="2">
    <source>
        <dbReference type="Proteomes" id="UP001500238"/>
    </source>
</evidence>
<proteinExistence type="predicted"/>
<dbReference type="EMBL" id="BAAAES010000001">
    <property type="protein sequence ID" value="GAA0657517.1"/>
    <property type="molecule type" value="Genomic_DNA"/>
</dbReference>
<accession>A0ABN1HLG7</accession>
<comment type="caution">
    <text evidence="1">The sequence shown here is derived from an EMBL/GenBank/DDBJ whole genome shotgun (WGS) entry which is preliminary data.</text>
</comment>
<reference evidence="1 2" key="1">
    <citation type="journal article" date="2019" name="Int. J. Syst. Evol. Microbiol.">
        <title>The Global Catalogue of Microorganisms (GCM) 10K type strain sequencing project: providing services to taxonomists for standard genome sequencing and annotation.</title>
        <authorList>
            <consortium name="The Broad Institute Genomics Platform"/>
            <consortium name="The Broad Institute Genome Sequencing Center for Infectious Disease"/>
            <person name="Wu L."/>
            <person name="Ma J."/>
        </authorList>
    </citation>
    <scope>NUCLEOTIDE SEQUENCE [LARGE SCALE GENOMIC DNA]</scope>
    <source>
        <strain evidence="1 2">JCM 14603</strain>
    </source>
</reference>
<dbReference type="Proteomes" id="UP001500238">
    <property type="component" value="Unassembled WGS sequence"/>
</dbReference>
<sequence length="111" mass="11757">MSVDFYVAVPANRWPDAAALQRCMVERAYPVQLRRFPALDPARVVTDGVLASIGGTDAYLESQVSPASRLPDVVTAMNHRPGAAGAADHVGDDHAIIAFQVRAAAEMRAAG</sequence>
<protein>
    <submittedName>
        <fullName evidence="1">Uncharacterized protein</fullName>
    </submittedName>
</protein>
<name>A0ABN1HLG7_9SPHN</name>